<comment type="caution">
    <text evidence="4">The sequence shown here is derived from an EMBL/GenBank/DDBJ whole genome shotgun (WGS) entry which is preliminary data.</text>
</comment>
<feature type="region of interest" description="Disordered" evidence="3">
    <location>
        <begin position="1334"/>
        <end position="1370"/>
    </location>
</feature>
<dbReference type="Proteomes" id="UP000241890">
    <property type="component" value="Unassembled WGS sequence"/>
</dbReference>
<feature type="region of interest" description="Disordered" evidence="3">
    <location>
        <begin position="1848"/>
        <end position="1931"/>
    </location>
</feature>
<evidence type="ECO:0000256" key="1">
    <source>
        <dbReference type="PROSITE-ProRule" id="PRU00103"/>
    </source>
</evidence>
<dbReference type="GO" id="GO:0032040">
    <property type="term" value="C:small-subunit processome"/>
    <property type="evidence" value="ECO:0007669"/>
    <property type="project" value="TreeGrafter"/>
</dbReference>
<evidence type="ECO:0000313" key="5">
    <source>
        <dbReference type="Proteomes" id="UP000241890"/>
    </source>
</evidence>
<evidence type="ECO:0000256" key="3">
    <source>
        <dbReference type="SAM" id="MobiDB-lite"/>
    </source>
</evidence>
<dbReference type="InterPro" id="IPR016024">
    <property type="entry name" value="ARM-type_fold"/>
</dbReference>
<dbReference type="PROSITE" id="PS50077">
    <property type="entry name" value="HEAT_REPEAT"/>
    <property type="match status" value="1"/>
</dbReference>
<keyword evidence="2" id="KW-0687">Ribonucleoprotein</keyword>
<name>A0A2R5GI43_9STRA</name>
<feature type="region of interest" description="Disordered" evidence="3">
    <location>
        <begin position="2073"/>
        <end position="2105"/>
    </location>
</feature>
<feature type="repeat" description="HEAT" evidence="1">
    <location>
        <begin position="2183"/>
        <end position="2219"/>
    </location>
</feature>
<organism evidence="4 5">
    <name type="scientific">Hondaea fermentalgiana</name>
    <dbReference type="NCBI Taxonomy" id="2315210"/>
    <lineage>
        <taxon>Eukaryota</taxon>
        <taxon>Sar</taxon>
        <taxon>Stramenopiles</taxon>
        <taxon>Bigyra</taxon>
        <taxon>Labyrinthulomycetes</taxon>
        <taxon>Thraustochytrida</taxon>
        <taxon>Thraustochytriidae</taxon>
        <taxon>Hondaea</taxon>
    </lineage>
</organism>
<evidence type="ECO:0000313" key="4">
    <source>
        <dbReference type="EMBL" id="GBG30566.1"/>
    </source>
</evidence>
<dbReference type="PANTHER" id="PTHR13457">
    <property type="entry name" value="BAP28"/>
    <property type="match status" value="1"/>
</dbReference>
<dbReference type="Gene3D" id="1.25.10.10">
    <property type="entry name" value="Leucine-rich Repeat Variant"/>
    <property type="match status" value="2"/>
</dbReference>
<dbReference type="InterPro" id="IPR011989">
    <property type="entry name" value="ARM-like"/>
</dbReference>
<dbReference type="GO" id="GO:0045943">
    <property type="term" value="P:positive regulation of transcription by RNA polymerase I"/>
    <property type="evidence" value="ECO:0007669"/>
    <property type="project" value="TreeGrafter"/>
</dbReference>
<reference evidence="4 5" key="1">
    <citation type="submission" date="2017-12" db="EMBL/GenBank/DDBJ databases">
        <title>Sequencing, de novo assembly and annotation of complete genome of a new Thraustochytrid species, strain FCC1311.</title>
        <authorList>
            <person name="Sedici K."/>
            <person name="Godart F."/>
            <person name="Aiese Cigliano R."/>
            <person name="Sanseverino W."/>
            <person name="Barakat M."/>
            <person name="Ortet P."/>
            <person name="Marechal E."/>
            <person name="Cagnac O."/>
            <person name="Amato A."/>
        </authorList>
    </citation>
    <scope>NUCLEOTIDE SEQUENCE [LARGE SCALE GENOMIC DNA]</scope>
</reference>
<evidence type="ECO:0000256" key="2">
    <source>
        <dbReference type="RuleBase" id="RU367065"/>
    </source>
</evidence>
<dbReference type="GO" id="GO:0030686">
    <property type="term" value="C:90S preribosome"/>
    <property type="evidence" value="ECO:0007669"/>
    <property type="project" value="TreeGrafter"/>
</dbReference>
<comment type="function">
    <text evidence="2">Involved in nucleolar processing of pre-18S ribosomal RNA.</text>
</comment>
<dbReference type="OrthoDB" id="31183at2759"/>
<dbReference type="InParanoid" id="A0A2R5GI43"/>
<dbReference type="GO" id="GO:0000462">
    <property type="term" value="P:maturation of SSU-rRNA from tricistronic rRNA transcript (SSU-rRNA, 5.8S rRNA, LSU-rRNA)"/>
    <property type="evidence" value="ECO:0007669"/>
    <property type="project" value="TreeGrafter"/>
</dbReference>
<feature type="compositionally biased region" description="Acidic residues" evidence="3">
    <location>
        <begin position="1852"/>
        <end position="1880"/>
    </location>
</feature>
<protein>
    <recommendedName>
        <fullName evidence="2">HEAT repeat-containing protein 1</fullName>
    </recommendedName>
</protein>
<comment type="similarity">
    <text evidence="2">Belongs to the HEATR1/UTP10 family.</text>
</comment>
<proteinExistence type="inferred from homology"/>
<dbReference type="InterPro" id="IPR040191">
    <property type="entry name" value="UTP10"/>
</dbReference>
<dbReference type="InterPro" id="IPR021133">
    <property type="entry name" value="HEAT_type_2"/>
</dbReference>
<keyword evidence="2" id="KW-0690">Ribosome biogenesis</keyword>
<keyword evidence="2" id="KW-0539">Nucleus</keyword>
<keyword evidence="5" id="KW-1185">Reference proteome</keyword>
<feature type="compositionally biased region" description="Acidic residues" evidence="3">
    <location>
        <begin position="1338"/>
        <end position="1356"/>
    </location>
</feature>
<dbReference type="SUPFAM" id="SSF48371">
    <property type="entry name" value="ARM repeat"/>
    <property type="match status" value="2"/>
</dbReference>
<accession>A0A2R5GI43</accession>
<sequence length="2222" mass="239007">MTSLERQLAQTRAAAGTVDRPSRGTRASLLFERHEAADYDRQTIHALGLSGLDALVSAKGADDLAVFRDSLFGKAVSATERELLAPEIEKELDETINKFLQTLSRYVLHKASLKVLEYLVRQFHVHQLNVDALVCCVLPFHDTEIFAKVICLPTAVQNTRWAFLKQLTRTREPLARNHLVKAAVAEPPILAACATMTLRQPEHERVASFFTVLACQCLRRARQRGDEEKLVQVLMAPTVEALRSNHGPDFLQRAGYILGANLARYSALSAKAAKLVILATIRKARKPLLADALRCSAIVLDNQDDLPIPDSSVSRLATHYGADALSAALASAFGESPAAGSADESFVSKLYAQLAADPEGMKTLIACMRVCMPANVQPVFHALAVSEYDSETGRDENCLVAGRLIAAQRGDAIDELLEASSDETLLSFAADCFSGNAALAAHRVVNGVPLRAALHHHKASVRRHALEQLAQGDLVRDTVSIRVLMDRIMDDNCEVSVAALALAAKLHALPSTTPTSSKKGEEAPLEPFIVEAALTACARHSTEPAFAEAFLQWAPVVGPLASLDDFMGLAAALFTLAPAVSKSTPDGKKKRKASKSDASIVTSVLAACAATNKHIALVAPLAEKSLEEVPAFANKLGNWLLNDSFRVSAPHAAAASCVALADAIAETSDADTAELAAKLATVAHVDAELAAKVLERLVQCDALQNEKETSLVREALHGGAKQVPSSMVLLCTLLGASEELYQDACAKSVQTLLTTCFQGVLLQSLLLICAGALPDSVASSVAQRRAIVLATAFIRAMRDPQGKEGFSFCEVTPYLIHPLCHRTDAKLRDVAVDCAQAVMESADFARAYLDSGSKAPEALPNVGPGCSRKRSAAEAFSPLLAKVVDASKEFHVDADSLERCFRTLHSEETFLAILERAACIASAATNADDASGVSVARCVENILRPLGKIPDLGEVFGSTEAAALAAQALEHGMTQVLSLVTHRWTTKKCKLGRLHIDVILKGLSVKSARQIVLHTLSAQQVFALLTAADKDAAFDALCSLVAEEGAGSTLSNEAVTALGRVPFEGKMLEKRLKEDPNRIVLEATRARLFGARGGSVSASDRVDLAADTLPALFAVLRKYDDLLVISCLNCAMQILEAAPGKRANEALMAVDLELVVSCILGAKTTAMRNAALELLATCTKVFPQQTIPVVLPIVRQASQQAEQSEEETGTSGVYHMVILEQVTRCIASSRADFSNAAIMDVLKEFVNASAHSSDPARLLQLQELLVQSCGNKNRVLWAVLLLMLGSANGADAEDRNNMEQQKDLAGQLLARFSVEDQIAAVVEMIQVMHRFLPTGDVGADDDEEDDDADEEEEEQKEESKTHGAAADGNARKGGHAALAAALDFDGTVNAARGVDLVNAICGLISEHLGSKAFMRMLRTLSQAQVNASGLHGSAGFLGLLNALHGQIHRAGRIVSTGDEESAVWSAVRDQLCLILDKLSALLSVPMFVAVVQELLRDGDPHVRQLAIRQLAAKVEQQHARWQTEEVLMFLEMVSDLHEILRERSESDVNKQVALLAVDVLAKHLGAQHPKPFVEVLDSVVKEFRRTSAAINRPNVTTAHIQLTSSACLCVGTLIGVLGERVLKLLPSFGKSMFVCFSQALDLDESPDQDRVVREARALLGQSAATSIHALVSTLPQFLSPYVADVLTVASRGNHNGAPQLVRLTSARIADKVARKMEARIVLGPLTALYASFVEEHRLAAARNLVSIVRASMEGMGRDALVQENARLTAFFVQALDTRRFVGAGCSALTVSQLEEVASEVQTLEETVADAFMDYVLVLSAAQMKQLFNALREQVDSKATALASRAGSLFENLGDDEEEKAAEASSDDDDEEEEDVDDAEEEGARVGSKRKAPSAGKVSHDAASDASDDDDEESEESDEDDDGSEEEDEDEAVLVNPAEDWQRQCAAATLYVFASALGKKLLGLSVPFLEQLVEELKGDLEVGCEDVASAPSGKRTKRNAKQEDWAQVWRFQQRVVRERALEVVGTYCEHRVASSAAAEDSETTNREFVELLDAVLAPLDVDLCALQGVKADETSAESAGADSDEDDDDEDVEMRDERKSTSAGAVDPTGDVAYYEGFVRDCVIPCVVKLAKSVTDDTLWQAVQRSVLEYARHAAGEVRVAALHTIVALFEGVGDSFIVLLADTLPTVAELLEDRDPRVKREAHRTAKKLQQLSGEDLSSFLQ</sequence>
<keyword evidence="2" id="KW-0698">rRNA processing</keyword>
<comment type="subcellular location">
    <subcellularLocation>
        <location evidence="2">Nucleus</location>
        <location evidence="2">Nucleolus</location>
    </subcellularLocation>
</comment>
<dbReference type="GO" id="GO:0034455">
    <property type="term" value="C:t-UTP complex"/>
    <property type="evidence" value="ECO:0007669"/>
    <property type="project" value="TreeGrafter"/>
</dbReference>
<dbReference type="PANTHER" id="PTHR13457:SF1">
    <property type="entry name" value="HEAT REPEAT-CONTAINING PROTEIN 1"/>
    <property type="match status" value="1"/>
</dbReference>
<feature type="compositionally biased region" description="Acidic residues" evidence="3">
    <location>
        <begin position="2081"/>
        <end position="2093"/>
    </location>
</feature>
<feature type="compositionally biased region" description="Acidic residues" evidence="3">
    <location>
        <begin position="1905"/>
        <end position="1931"/>
    </location>
</feature>
<gene>
    <name evidence="4" type="ORF">FCC1311_067862</name>
</gene>
<dbReference type="EMBL" id="BEYU01000078">
    <property type="protein sequence ID" value="GBG30566.1"/>
    <property type="molecule type" value="Genomic_DNA"/>
</dbReference>
<dbReference type="GO" id="GO:0030515">
    <property type="term" value="F:snoRNA binding"/>
    <property type="evidence" value="ECO:0007669"/>
    <property type="project" value="TreeGrafter"/>
</dbReference>